<dbReference type="EMBL" id="UOFO01000136">
    <property type="protein sequence ID" value="VAW87941.1"/>
    <property type="molecule type" value="Genomic_DNA"/>
</dbReference>
<protein>
    <recommendedName>
        <fullName evidence="2">Response regulatory domain-containing protein</fullName>
    </recommendedName>
</protein>
<sequence>MNGIQLLNCLKASTETRHISVHIISVDEPENDTIQRGTIGFSQKPVSKQQLDDVFESMA</sequence>
<dbReference type="AlphaFoldDB" id="A0A3B0Z8S7"/>
<reference evidence="1" key="1">
    <citation type="submission" date="2018-06" db="EMBL/GenBank/DDBJ databases">
        <authorList>
            <person name="Zhirakovskaya E."/>
        </authorList>
    </citation>
    <scope>NUCLEOTIDE SEQUENCE</scope>
</reference>
<organism evidence="1">
    <name type="scientific">hydrothermal vent metagenome</name>
    <dbReference type="NCBI Taxonomy" id="652676"/>
    <lineage>
        <taxon>unclassified sequences</taxon>
        <taxon>metagenomes</taxon>
        <taxon>ecological metagenomes</taxon>
    </lineage>
</organism>
<gene>
    <name evidence="1" type="ORF">MNBD_GAMMA16-485</name>
</gene>
<accession>A0A3B0Z8S7</accession>
<evidence type="ECO:0000313" key="1">
    <source>
        <dbReference type="EMBL" id="VAW87941.1"/>
    </source>
</evidence>
<dbReference type="Gene3D" id="3.40.50.2300">
    <property type="match status" value="1"/>
</dbReference>
<proteinExistence type="predicted"/>
<evidence type="ECO:0008006" key="2">
    <source>
        <dbReference type="Google" id="ProtNLM"/>
    </source>
</evidence>
<name>A0A3B0Z8S7_9ZZZZ</name>